<reference evidence="6" key="1">
    <citation type="submission" date="2020-11" db="EMBL/GenBank/DDBJ databases">
        <authorList>
            <person name="Tran Van P."/>
        </authorList>
    </citation>
    <scope>NUCLEOTIDE SEQUENCE</scope>
</reference>
<dbReference type="EMBL" id="OB660212">
    <property type="protein sequence ID" value="CAD7223506.1"/>
    <property type="molecule type" value="Genomic_DNA"/>
</dbReference>
<dbReference type="Gene3D" id="3.40.50.10900">
    <property type="entry name" value="PAC-like subunit"/>
    <property type="match status" value="2"/>
</dbReference>
<gene>
    <name evidence="6" type="ORF">CTOB1V02_LOCUS1490</name>
</gene>
<evidence type="ECO:0000256" key="3">
    <source>
        <dbReference type="ARBA" id="ARBA00025745"/>
    </source>
</evidence>
<organism evidence="6">
    <name type="scientific">Cyprideis torosa</name>
    <dbReference type="NCBI Taxonomy" id="163714"/>
    <lineage>
        <taxon>Eukaryota</taxon>
        <taxon>Metazoa</taxon>
        <taxon>Ecdysozoa</taxon>
        <taxon>Arthropoda</taxon>
        <taxon>Crustacea</taxon>
        <taxon>Oligostraca</taxon>
        <taxon>Ostracoda</taxon>
        <taxon>Podocopa</taxon>
        <taxon>Podocopida</taxon>
        <taxon>Cytherocopina</taxon>
        <taxon>Cytheroidea</taxon>
        <taxon>Cytherideidae</taxon>
        <taxon>Cyprideis</taxon>
    </lineage>
</organism>
<dbReference type="PANTHER" id="PTHR12970">
    <property type="entry name" value="PROTEASOME ASSEMBLY CHAPERONE 2"/>
    <property type="match status" value="1"/>
</dbReference>
<feature type="compositionally biased region" description="Polar residues" evidence="5">
    <location>
        <begin position="1"/>
        <end position="11"/>
    </location>
</feature>
<dbReference type="OrthoDB" id="10260712at2759"/>
<name>A0A7R8W2F0_9CRUS</name>
<protein>
    <recommendedName>
        <fullName evidence="1 4">Proteasome assembly chaperone 2</fullName>
    </recommendedName>
</protein>
<proteinExistence type="inferred from homology"/>
<comment type="function">
    <text evidence="4">Chaperone protein which promotes assembly of the 20S proteasome as part of a heterodimer with PSMG1.</text>
</comment>
<evidence type="ECO:0000256" key="2">
    <source>
        <dbReference type="ARBA" id="ARBA00023186"/>
    </source>
</evidence>
<evidence type="ECO:0000256" key="1">
    <source>
        <dbReference type="ARBA" id="ARBA00019186"/>
    </source>
</evidence>
<dbReference type="GO" id="GO:0005829">
    <property type="term" value="C:cytosol"/>
    <property type="evidence" value="ECO:0007669"/>
    <property type="project" value="TreeGrafter"/>
</dbReference>
<dbReference type="PANTHER" id="PTHR12970:SF1">
    <property type="entry name" value="PROTEASOME ASSEMBLY CHAPERONE 2"/>
    <property type="match status" value="1"/>
</dbReference>
<dbReference type="GO" id="GO:0043248">
    <property type="term" value="P:proteasome assembly"/>
    <property type="evidence" value="ECO:0007669"/>
    <property type="project" value="TreeGrafter"/>
</dbReference>
<evidence type="ECO:0000313" key="6">
    <source>
        <dbReference type="EMBL" id="CAD7223506.1"/>
    </source>
</evidence>
<keyword evidence="2 4" id="KW-0143">Chaperone</keyword>
<sequence>MVSFSCETAMTTDDDSSPPQSDRFFCSVSPDFKEETLAGCRLLMPTVSVGNVPQLVLDLLLNSLPGRRSRIGTILHRSLVPVFGIGVFEGAESEPTTSCDVFLDDTSRVVFLQFRSPVIPSRSPSFITSLRLWIQRVGIVSVTCVASCFDHERPNPSLSPFACIATATECKGELDALNETLRSLKLDSLSLESCLPANGPSIASGEGYFDRFPGSGFLRDLFQQCQSCDLPCMVFLKFCAEGNNIPDAFQLIRYVEAHMQIIGGHSPEERVDAPYPWRPPPSWHHLFGPPAPVGLF</sequence>
<comment type="subunit">
    <text evidence="4">Forms a heterodimer with PSMG1.</text>
</comment>
<evidence type="ECO:0000256" key="4">
    <source>
        <dbReference type="PIRNR" id="PIRNR010044"/>
    </source>
</evidence>
<evidence type="ECO:0000256" key="5">
    <source>
        <dbReference type="SAM" id="MobiDB-lite"/>
    </source>
</evidence>
<accession>A0A7R8W2F0</accession>
<comment type="similarity">
    <text evidence="3 4">Belongs to the PSMG2 family.</text>
</comment>
<dbReference type="GO" id="GO:0005634">
    <property type="term" value="C:nucleus"/>
    <property type="evidence" value="ECO:0007669"/>
    <property type="project" value="TreeGrafter"/>
</dbReference>
<dbReference type="InterPro" id="IPR016562">
    <property type="entry name" value="Proteasome_assmbl_chp_2_euk"/>
</dbReference>
<dbReference type="PIRSF" id="PIRSF010044">
    <property type="entry name" value="UCP010044"/>
    <property type="match status" value="1"/>
</dbReference>
<dbReference type="InterPro" id="IPR019151">
    <property type="entry name" value="Proteasome_assmbl_chaperone_2"/>
</dbReference>
<feature type="region of interest" description="Disordered" evidence="5">
    <location>
        <begin position="1"/>
        <end position="21"/>
    </location>
</feature>
<dbReference type="InterPro" id="IPR038389">
    <property type="entry name" value="PSMG2_sf"/>
</dbReference>
<dbReference type="AlphaFoldDB" id="A0A7R8W2F0"/>
<dbReference type="Pfam" id="PF09754">
    <property type="entry name" value="PAC2"/>
    <property type="match status" value="1"/>
</dbReference>